<feature type="region of interest" description="Disordered" evidence="1">
    <location>
        <begin position="353"/>
        <end position="433"/>
    </location>
</feature>
<evidence type="ECO:0008006" key="6">
    <source>
        <dbReference type="Google" id="ProtNLM"/>
    </source>
</evidence>
<dbReference type="STRING" id="112413.SAMN05421854_106193"/>
<dbReference type="AlphaFoldDB" id="A0A1I5S5C8"/>
<evidence type="ECO:0000256" key="2">
    <source>
        <dbReference type="SAM" id="Phobius"/>
    </source>
</evidence>
<keyword evidence="2" id="KW-0812">Transmembrane</keyword>
<name>A0A1I5S5C8_9PSEU</name>
<evidence type="ECO:0000313" key="4">
    <source>
        <dbReference type="EMBL" id="SFP65935.1"/>
    </source>
</evidence>
<dbReference type="Gene3D" id="1.50.10.20">
    <property type="match status" value="1"/>
</dbReference>
<dbReference type="InterPro" id="IPR008930">
    <property type="entry name" value="Terpenoid_cyclase/PrenylTrfase"/>
</dbReference>
<evidence type="ECO:0000256" key="1">
    <source>
        <dbReference type="SAM" id="MobiDB-lite"/>
    </source>
</evidence>
<feature type="chain" id="PRO_5011516169" description="Terpene cyclase/mutase family protein" evidence="3">
    <location>
        <begin position="23"/>
        <end position="482"/>
    </location>
</feature>
<gene>
    <name evidence="4" type="ORF">SAMN05421854_106193</name>
</gene>
<sequence length="482" mass="48091">MSWGAGAVASAVLLAAAFPAPAAETRAPEAAVAAAEFLAHEFTRLGDGYPNPASPGNNDAGLMADALLAMHRAGVEPAVQAKATAKLRANFFSATIVSAGVMGKDLIVALDQGVNPRQWGNDSAGKNIDLVARLGAAQNSAGVFEDTAASGTRTPSNVFGQALALIGLHKAGIGNSAGAATLVRQQCPGGGFRLNPPDSGATARCTSDAEVSADTTAMGVWALVEIGGHQPQVSSALGWLRAHQDPATGAFSADPKSPAQVNTNSSGLAAMALALGGDGKAASRATGWLAAMQVPGSVPVPAMAGAIAKSQADLDAINRDAKAFWLKSSGADNLGKQDGLRRASAQALLGLAAAVPDPAPPRPPGDPPRDGKTPGDGSPPGIPVRSAPGLAASTPGTRTAAAPQNPATVAKEPASAPPAPAPSAQPVPGTAAPQRIGQARALEPRPVSFWEGPKGMAAAVLAGLLFAAGTFWFLVRRKGSRS</sequence>
<reference evidence="4 5" key="1">
    <citation type="submission" date="2016-10" db="EMBL/GenBank/DDBJ databases">
        <authorList>
            <person name="de Groot N.N."/>
        </authorList>
    </citation>
    <scope>NUCLEOTIDE SEQUENCE [LARGE SCALE GENOMIC DNA]</scope>
    <source>
        <strain evidence="4 5">DSM 44637</strain>
    </source>
</reference>
<keyword evidence="2" id="KW-1133">Transmembrane helix</keyword>
<feature type="signal peptide" evidence="3">
    <location>
        <begin position="1"/>
        <end position="22"/>
    </location>
</feature>
<keyword evidence="3" id="KW-0732">Signal</keyword>
<keyword evidence="2" id="KW-0472">Membrane</keyword>
<accession>A0A1I5S5C8</accession>
<evidence type="ECO:0000313" key="5">
    <source>
        <dbReference type="Proteomes" id="UP000199137"/>
    </source>
</evidence>
<dbReference type="EMBL" id="FOWC01000006">
    <property type="protein sequence ID" value="SFP65935.1"/>
    <property type="molecule type" value="Genomic_DNA"/>
</dbReference>
<dbReference type="SUPFAM" id="SSF48239">
    <property type="entry name" value="Terpenoid cyclases/Protein prenyltransferases"/>
    <property type="match status" value="1"/>
</dbReference>
<protein>
    <recommendedName>
        <fullName evidence="6">Terpene cyclase/mutase family protein</fullName>
    </recommendedName>
</protein>
<organism evidence="4 5">
    <name type="scientific">Amycolatopsis rubida</name>
    <dbReference type="NCBI Taxonomy" id="112413"/>
    <lineage>
        <taxon>Bacteria</taxon>
        <taxon>Bacillati</taxon>
        <taxon>Actinomycetota</taxon>
        <taxon>Actinomycetes</taxon>
        <taxon>Pseudonocardiales</taxon>
        <taxon>Pseudonocardiaceae</taxon>
        <taxon>Amycolatopsis</taxon>
    </lineage>
</organism>
<feature type="compositionally biased region" description="Pro residues" evidence="1">
    <location>
        <begin position="357"/>
        <end position="366"/>
    </location>
</feature>
<evidence type="ECO:0000256" key="3">
    <source>
        <dbReference type="SAM" id="SignalP"/>
    </source>
</evidence>
<dbReference type="Proteomes" id="UP000199137">
    <property type="component" value="Unassembled WGS sequence"/>
</dbReference>
<feature type="transmembrane region" description="Helical" evidence="2">
    <location>
        <begin position="455"/>
        <end position="475"/>
    </location>
</feature>
<feature type="compositionally biased region" description="Pro residues" evidence="1">
    <location>
        <begin position="415"/>
        <end position="425"/>
    </location>
</feature>
<proteinExistence type="predicted"/>